<reference evidence="2 3" key="1">
    <citation type="submission" date="2017-11" db="EMBL/GenBank/DDBJ databases">
        <title>Isolation and Characterization of Methanofollis Species from Methane Seep Offshore SW Taiwan.</title>
        <authorList>
            <person name="Teng N.-H."/>
            <person name="Lai M.-C."/>
            <person name="Chen S.-C."/>
        </authorList>
    </citation>
    <scope>NUCLEOTIDE SEQUENCE [LARGE SCALE GENOMIC DNA]</scope>
    <source>
        <strain evidence="2 3">FWC-SCC2</strain>
    </source>
</reference>
<dbReference type="CDD" id="cd02440">
    <property type="entry name" value="AdoMet_MTases"/>
    <property type="match status" value="1"/>
</dbReference>
<name>A0A483CVD0_9EURY</name>
<dbReference type="InterPro" id="IPR029063">
    <property type="entry name" value="SAM-dependent_MTases_sf"/>
</dbReference>
<proteinExistence type="predicted"/>
<gene>
    <name evidence="2" type="ORF">CUJ86_01615</name>
</gene>
<dbReference type="PANTHER" id="PTHR43667:SF2">
    <property type="entry name" value="FATTY ACID C-METHYL TRANSFERASE"/>
    <property type="match status" value="1"/>
</dbReference>
<evidence type="ECO:0000259" key="1">
    <source>
        <dbReference type="Pfam" id="PF13649"/>
    </source>
</evidence>
<keyword evidence="2" id="KW-0489">Methyltransferase</keyword>
<dbReference type="Gene3D" id="3.40.50.150">
    <property type="entry name" value="Vaccinia Virus protein VP39"/>
    <property type="match status" value="1"/>
</dbReference>
<dbReference type="SUPFAM" id="SSF53335">
    <property type="entry name" value="S-adenosyl-L-methionine-dependent methyltransferases"/>
    <property type="match status" value="1"/>
</dbReference>
<organism evidence="2 3">
    <name type="scientific">Methanofollis fontis</name>
    <dbReference type="NCBI Taxonomy" id="2052832"/>
    <lineage>
        <taxon>Archaea</taxon>
        <taxon>Methanobacteriati</taxon>
        <taxon>Methanobacteriota</taxon>
        <taxon>Stenosarchaea group</taxon>
        <taxon>Methanomicrobia</taxon>
        <taxon>Methanomicrobiales</taxon>
        <taxon>Methanomicrobiaceae</taxon>
        <taxon>Methanofollis</taxon>
    </lineage>
</organism>
<keyword evidence="2" id="KW-0808">Transferase</keyword>
<dbReference type="Pfam" id="PF13649">
    <property type="entry name" value="Methyltransf_25"/>
    <property type="match status" value="1"/>
</dbReference>
<dbReference type="InterPro" id="IPR041698">
    <property type="entry name" value="Methyltransf_25"/>
</dbReference>
<evidence type="ECO:0000313" key="2">
    <source>
        <dbReference type="EMBL" id="TAJ45457.1"/>
    </source>
</evidence>
<evidence type="ECO:0000313" key="3">
    <source>
        <dbReference type="Proteomes" id="UP000292580"/>
    </source>
</evidence>
<dbReference type="GO" id="GO:0008168">
    <property type="term" value="F:methyltransferase activity"/>
    <property type="evidence" value="ECO:0007669"/>
    <property type="project" value="UniProtKB-KW"/>
</dbReference>
<sequence>MDQGTIDWNGVWKAQWHEHQRSSKGTTDGGMWDTVEAARSFYRMALENNGERVRKTVNNLPLTPESRVLDVGAGPGAIAIPIARQVRHLTAVEPSAAMCSVFEENLAAEEGIGSVRIVQKRWEDVSVEGDLEPPYDIVFASYSLDLPDIGDAIRKMDAVSSGYVFVYWFAGTTSWDAMSMALWPRLHGSVFVPSPKCDLIYNLLYSMGIYPNIEVFPFRHINRFPDLDGAVQHFSPRYFAETAEQKEILREYLARYARPDGDTVIVPGTSTRVRIWWKKGDNGA</sequence>
<dbReference type="AlphaFoldDB" id="A0A483CVD0"/>
<dbReference type="Proteomes" id="UP000292580">
    <property type="component" value="Unassembled WGS sequence"/>
</dbReference>
<keyword evidence="3" id="KW-1185">Reference proteome</keyword>
<dbReference type="OrthoDB" id="57427at2157"/>
<protein>
    <submittedName>
        <fullName evidence="2">Class I SAM-dependent methyltransferase</fullName>
    </submittedName>
</protein>
<dbReference type="EMBL" id="PGCL01000001">
    <property type="protein sequence ID" value="TAJ45457.1"/>
    <property type="molecule type" value="Genomic_DNA"/>
</dbReference>
<dbReference type="GO" id="GO:0032259">
    <property type="term" value="P:methylation"/>
    <property type="evidence" value="ECO:0007669"/>
    <property type="project" value="UniProtKB-KW"/>
</dbReference>
<dbReference type="InterPro" id="IPR050723">
    <property type="entry name" value="CFA/CMAS"/>
</dbReference>
<comment type="caution">
    <text evidence="2">The sequence shown here is derived from an EMBL/GenBank/DDBJ whole genome shotgun (WGS) entry which is preliminary data.</text>
</comment>
<dbReference type="PANTHER" id="PTHR43667">
    <property type="entry name" value="CYCLOPROPANE-FATTY-ACYL-PHOSPHOLIPID SYNTHASE"/>
    <property type="match status" value="1"/>
</dbReference>
<dbReference type="RefSeq" id="WP_130645813.1">
    <property type="nucleotide sequence ID" value="NZ_PGCL01000001.1"/>
</dbReference>
<feature type="domain" description="Methyltransferase" evidence="1">
    <location>
        <begin position="68"/>
        <end position="158"/>
    </location>
</feature>
<accession>A0A483CVD0</accession>